<dbReference type="UniPathway" id="UPA01057">
    <property type="reaction ID" value="UER00164"/>
</dbReference>
<dbReference type="HAMAP" id="MF_01659">
    <property type="entry name" value="MenD"/>
    <property type="match status" value="1"/>
</dbReference>
<dbReference type="SUPFAM" id="SSF52518">
    <property type="entry name" value="Thiamin diphosphate-binding fold (THDP-binding)"/>
    <property type="match status" value="2"/>
</dbReference>
<dbReference type="NCBIfam" id="TIGR00173">
    <property type="entry name" value="menD"/>
    <property type="match status" value="1"/>
</dbReference>
<evidence type="ECO:0000313" key="10">
    <source>
        <dbReference type="Proteomes" id="UP000003020"/>
    </source>
</evidence>
<dbReference type="PANTHER" id="PTHR42916">
    <property type="entry name" value="2-SUCCINYL-5-ENOLPYRUVYL-6-HYDROXY-3-CYCLOHEXENE-1-CARBOXYLATE SYNTHASE"/>
    <property type="match status" value="1"/>
</dbReference>
<dbReference type="Pfam" id="PF02775">
    <property type="entry name" value="TPP_enzyme_C"/>
    <property type="match status" value="1"/>
</dbReference>
<dbReference type="EC" id="2.2.1.9" evidence="6"/>
<dbReference type="InterPro" id="IPR029061">
    <property type="entry name" value="THDP-binding"/>
</dbReference>
<keyword evidence="2 6" id="KW-0479">Metal-binding</keyword>
<dbReference type="Gene3D" id="3.40.50.970">
    <property type="match status" value="2"/>
</dbReference>
<keyword evidence="3 6" id="KW-0460">Magnesium</keyword>
<evidence type="ECO:0000313" key="9">
    <source>
        <dbReference type="EMBL" id="EFQ81752.1"/>
    </source>
</evidence>
<keyword evidence="4 6" id="KW-0786">Thiamine pyrophosphate</keyword>
<evidence type="ECO:0000256" key="1">
    <source>
        <dbReference type="ARBA" id="ARBA00022679"/>
    </source>
</evidence>
<dbReference type="Proteomes" id="UP000003020">
    <property type="component" value="Unassembled WGS sequence"/>
</dbReference>
<dbReference type="PANTHER" id="PTHR42916:SF1">
    <property type="entry name" value="PROTEIN PHYLLO, CHLOROPLASTIC"/>
    <property type="match status" value="1"/>
</dbReference>
<feature type="domain" description="Thiamine pyrophosphate enzyme TPP-binding" evidence="7">
    <location>
        <begin position="399"/>
        <end position="529"/>
    </location>
</feature>
<dbReference type="AlphaFoldDB" id="E2S0I0"/>
<protein>
    <recommendedName>
        <fullName evidence="6">2-succinyl-5-enolpyruvyl-6-hydroxy-3-cyclohexene-1-carboxylate synthase</fullName>
        <shortName evidence="6">SEPHCHC synthase</shortName>
        <ecNumber evidence="6">2.2.1.9</ecNumber>
    </recommendedName>
    <alternativeName>
        <fullName evidence="6">Menaquinone biosynthesis protein MenD</fullName>
    </alternativeName>
</protein>
<comment type="cofactor">
    <cofactor evidence="6">
        <name>Mg(2+)</name>
        <dbReference type="ChEBI" id="CHEBI:18420"/>
    </cofactor>
    <cofactor evidence="6">
        <name>Mn(2+)</name>
        <dbReference type="ChEBI" id="CHEBI:29035"/>
    </cofactor>
</comment>
<evidence type="ECO:0000259" key="7">
    <source>
        <dbReference type="Pfam" id="PF02775"/>
    </source>
</evidence>
<dbReference type="HOGENOM" id="CLU_006051_4_1_11"/>
<comment type="function">
    <text evidence="6">Catalyzes the thiamine diphosphate-dependent decarboxylation of 2-oxoglutarate and the subsequent addition of the resulting succinic semialdehyde-thiamine pyrophosphate anion to isochorismate to yield 2-succinyl-5-enolpyruvyl-6-hydroxy-3-cyclohexene-1-carboxylate (SEPHCHC).</text>
</comment>
<dbReference type="Pfam" id="PF02776">
    <property type="entry name" value="TPP_enzyme_N"/>
    <property type="match status" value="1"/>
</dbReference>
<dbReference type="InterPro" id="IPR004433">
    <property type="entry name" value="MenaQ_synth_MenD"/>
</dbReference>
<accession>E2S0I0</accession>
<comment type="similarity">
    <text evidence="6">Belongs to the TPP enzyme family. MenD subfamily.</text>
</comment>
<evidence type="ECO:0000256" key="5">
    <source>
        <dbReference type="ARBA" id="ARBA00023211"/>
    </source>
</evidence>
<evidence type="ECO:0000256" key="6">
    <source>
        <dbReference type="HAMAP-Rule" id="MF_01659"/>
    </source>
</evidence>
<evidence type="ECO:0000256" key="4">
    <source>
        <dbReference type="ARBA" id="ARBA00023052"/>
    </source>
</evidence>
<dbReference type="GO" id="GO:0030976">
    <property type="term" value="F:thiamine pyrophosphate binding"/>
    <property type="evidence" value="ECO:0007669"/>
    <property type="project" value="UniProtKB-UniRule"/>
</dbReference>
<dbReference type="CDD" id="cd02009">
    <property type="entry name" value="TPP_SHCHC_synthase"/>
    <property type="match status" value="1"/>
</dbReference>
<dbReference type="GO" id="GO:0009234">
    <property type="term" value="P:menaquinone biosynthetic process"/>
    <property type="evidence" value="ECO:0007669"/>
    <property type="project" value="UniProtKB-UniRule"/>
</dbReference>
<sequence length="550" mass="58578">MARGQVKSGGMNESMQLAEKVAAQLARHLTDVVLCPGSRNAPLSLALLARDDIRVHTRLDERGGAFTALGMARVQRRHVGVVMTSGTAVANTLPAVVEAHYSHTPLAIISADRPERLVGTGASQTIEQQGIFGVYADTTQVTGADDIAAMAQRFREDLQVHINVAFDAPLVDATLPDHTSGDGVREPAPAFVDHGEVAVDLSKNTLVITGDEAWEVEGLQDVPTIAEPSAPGPYHPVHPAAAHIFRKAQVSANDYVVNTKVEQVIVVGHPTLHRGVLALMNDPDIELVVLSRTKDFTNQRGDEARLGTTVKVTGEPSREWMKICEGATDMAGQAVRETLEDEELGFTGLHVAAAVGDTLSVNDTLVLGASNPVRDASMVGLPFDGVDTYSPRGAAGIDGTIAQAIGISLATQSLDPTNWRAPRVMALMGDVTFLHDANSLLIPEDQARPENLTIVVANDNGGGIFETLEQGADALRESFEPAFGTPHGVDVGKLAEAYEADYREVTTPQELLDTLAELKEYSTGITVVEAKTTRATRRALNEKLTAKVGQ</sequence>
<evidence type="ECO:0000256" key="2">
    <source>
        <dbReference type="ARBA" id="ARBA00022723"/>
    </source>
</evidence>
<name>E2S0I0_9CORY</name>
<dbReference type="InterPro" id="IPR012001">
    <property type="entry name" value="Thiamin_PyroP_enz_TPP-bd_dom"/>
</dbReference>
<reference evidence="9 10" key="1">
    <citation type="submission" date="2010-08" db="EMBL/GenBank/DDBJ databases">
        <authorList>
            <person name="Muzny D."/>
            <person name="Qin X."/>
            <person name="Buhay C."/>
            <person name="Dugan-Rocha S."/>
            <person name="Ding Y."/>
            <person name="Chen G."/>
            <person name="Hawes A."/>
            <person name="Holder M."/>
            <person name="Jhangiani S."/>
            <person name="Johnson A."/>
            <person name="Khan Z."/>
            <person name="Li Z."/>
            <person name="Liu W."/>
            <person name="Liu X."/>
            <person name="Perez L."/>
            <person name="Shen H."/>
            <person name="Wang Q."/>
            <person name="Watt J."/>
            <person name="Xi L."/>
            <person name="Xin Y."/>
            <person name="Zhou J."/>
            <person name="Deng J."/>
            <person name="Jiang H."/>
            <person name="Liu Y."/>
            <person name="Qu J."/>
            <person name="Song X.-Z."/>
            <person name="Zhang L."/>
            <person name="Villasana D."/>
            <person name="Johnson A."/>
            <person name="Liu J."/>
            <person name="Liyanage D."/>
            <person name="Lorensuhewa L."/>
            <person name="Robinson T."/>
            <person name="Song A."/>
            <person name="Song B.-B."/>
            <person name="Dinh H."/>
            <person name="Thornton R."/>
            <person name="Coyle M."/>
            <person name="Francisco L."/>
            <person name="Jackson L."/>
            <person name="Javaid M."/>
            <person name="Korchina V."/>
            <person name="Kovar C."/>
            <person name="Mata R."/>
            <person name="Mathew T."/>
            <person name="Ngo R."/>
            <person name="Nguyen L."/>
            <person name="Nguyen N."/>
            <person name="Okwuonu G."/>
            <person name="Ongeri F."/>
            <person name="Pham C."/>
            <person name="Simmons D."/>
            <person name="Wilczek-Boney K."/>
            <person name="Hale W."/>
            <person name="Jakkamsetti A."/>
            <person name="Pham P."/>
            <person name="Ruth R."/>
            <person name="San Lucas F."/>
            <person name="Warren J."/>
            <person name="Zhang J."/>
            <person name="Zhao Z."/>
            <person name="Zhou C."/>
            <person name="Zhu D."/>
            <person name="Lee S."/>
            <person name="Bess C."/>
            <person name="Blankenburg K."/>
            <person name="Forbes L."/>
            <person name="Fu Q."/>
            <person name="Gubbala S."/>
            <person name="Hirani K."/>
            <person name="Jayaseelan J.C."/>
            <person name="Lara F."/>
            <person name="Munidasa M."/>
            <person name="Palculict T."/>
            <person name="Patil S."/>
            <person name="Pu L.-L."/>
            <person name="Saada N."/>
            <person name="Tang L."/>
            <person name="Weissenberger G."/>
            <person name="Zhu Y."/>
            <person name="Hemphill L."/>
            <person name="Shang Y."/>
            <person name="Youmans B."/>
            <person name="Ayvaz T."/>
            <person name="Ross M."/>
            <person name="Santibanez J."/>
            <person name="Aqrawi P."/>
            <person name="Gross S."/>
            <person name="Joshi V."/>
            <person name="Fowler G."/>
            <person name="Nazareth L."/>
            <person name="Reid J."/>
            <person name="Worley K."/>
            <person name="Petrosino J."/>
            <person name="Highlander S."/>
            <person name="Gibbs R."/>
        </authorList>
    </citation>
    <scope>NUCLEOTIDE SEQUENCE [LARGE SCALE GENOMIC DNA]</scope>
    <source>
        <strain evidence="9 10">ATCC 33035</strain>
    </source>
</reference>
<dbReference type="UniPathway" id="UPA00079"/>
<dbReference type="PIRSF" id="PIRSF004983">
    <property type="entry name" value="MenD"/>
    <property type="match status" value="1"/>
</dbReference>
<gene>
    <name evidence="6 9" type="primary">menD</name>
    <name evidence="9" type="ORF">HMPREF0305_10032</name>
</gene>
<dbReference type="InterPro" id="IPR011766">
    <property type="entry name" value="TPP_enzyme_TPP-bd"/>
</dbReference>
<dbReference type="GO" id="GO:0000287">
    <property type="term" value="F:magnesium ion binding"/>
    <property type="evidence" value="ECO:0007669"/>
    <property type="project" value="UniProtKB-UniRule"/>
</dbReference>
<evidence type="ECO:0000256" key="3">
    <source>
        <dbReference type="ARBA" id="ARBA00022842"/>
    </source>
</evidence>
<keyword evidence="1 6" id="KW-0808">Transferase</keyword>
<comment type="cofactor">
    <cofactor evidence="6">
        <name>thiamine diphosphate</name>
        <dbReference type="ChEBI" id="CHEBI:58937"/>
    </cofactor>
    <text evidence="6">Binds 1 thiamine pyrophosphate per subunit.</text>
</comment>
<dbReference type="eggNOG" id="COG1165">
    <property type="taxonomic scope" value="Bacteria"/>
</dbReference>
<evidence type="ECO:0000259" key="8">
    <source>
        <dbReference type="Pfam" id="PF02776"/>
    </source>
</evidence>
<feature type="domain" description="Thiamine pyrophosphate enzyme N-terminal TPP-binding" evidence="8">
    <location>
        <begin position="15"/>
        <end position="129"/>
    </location>
</feature>
<organism evidence="9 10">
    <name type="scientific">Corynebacterium pseudogenitalium ATCC 33035</name>
    <dbReference type="NCBI Taxonomy" id="525264"/>
    <lineage>
        <taxon>Bacteria</taxon>
        <taxon>Bacillati</taxon>
        <taxon>Actinomycetota</taxon>
        <taxon>Actinomycetes</taxon>
        <taxon>Mycobacteriales</taxon>
        <taxon>Corynebacteriaceae</taxon>
        <taxon>Corynebacterium</taxon>
    </lineage>
</organism>
<comment type="pathway">
    <text evidence="6">Quinol/quinone metabolism; menaquinone biosynthesis.</text>
</comment>
<dbReference type="GO" id="GO:0070204">
    <property type="term" value="F:2-succinyl-5-enolpyruvyl-6-hydroxy-3-cyclohexene-1-carboxylic-acid synthase activity"/>
    <property type="evidence" value="ECO:0007669"/>
    <property type="project" value="UniProtKB-UniRule"/>
</dbReference>
<comment type="pathway">
    <text evidence="6">Quinol/quinone metabolism; 1,4-dihydroxy-2-naphthoate biosynthesis; 1,4-dihydroxy-2-naphthoate from chorismate: step 2/7.</text>
</comment>
<keyword evidence="6" id="KW-0474">Menaquinone biosynthesis</keyword>
<comment type="caution">
    <text evidence="9">The sequence shown here is derived from an EMBL/GenBank/DDBJ whole genome shotgun (WGS) entry which is preliminary data.</text>
</comment>
<dbReference type="GO" id="GO:0030145">
    <property type="term" value="F:manganese ion binding"/>
    <property type="evidence" value="ECO:0007669"/>
    <property type="project" value="UniProtKB-UniRule"/>
</dbReference>
<keyword evidence="5 6" id="KW-0464">Manganese</keyword>
<comment type="subunit">
    <text evidence="6">Homodimer.</text>
</comment>
<keyword evidence="10" id="KW-1185">Reference proteome</keyword>
<dbReference type="CDD" id="cd07037">
    <property type="entry name" value="TPP_PYR_MenD"/>
    <property type="match status" value="1"/>
</dbReference>
<comment type="catalytic activity">
    <reaction evidence="6">
        <text>isochorismate + 2-oxoglutarate + H(+) = 5-enolpyruvoyl-6-hydroxy-2-succinyl-cyclohex-3-ene-1-carboxylate + CO2</text>
        <dbReference type="Rhea" id="RHEA:25593"/>
        <dbReference type="ChEBI" id="CHEBI:15378"/>
        <dbReference type="ChEBI" id="CHEBI:16526"/>
        <dbReference type="ChEBI" id="CHEBI:16810"/>
        <dbReference type="ChEBI" id="CHEBI:29780"/>
        <dbReference type="ChEBI" id="CHEBI:58818"/>
        <dbReference type="EC" id="2.2.1.9"/>
    </reaction>
</comment>
<dbReference type="EMBL" id="ABYQ02000001">
    <property type="protein sequence ID" value="EFQ81752.1"/>
    <property type="molecule type" value="Genomic_DNA"/>
</dbReference>
<proteinExistence type="inferred from homology"/>